<evidence type="ECO:0000313" key="8">
    <source>
        <dbReference type="EMBL" id="GMT07672.1"/>
    </source>
</evidence>
<keyword evidence="5" id="KW-0333">Golgi apparatus</keyword>
<evidence type="ECO:0000256" key="7">
    <source>
        <dbReference type="ARBA" id="ARBA00023180"/>
    </source>
</evidence>
<reference evidence="8" key="1">
    <citation type="submission" date="2023-10" db="EMBL/GenBank/DDBJ databases">
        <title>Genome assembly of Pristionchus species.</title>
        <authorList>
            <person name="Yoshida K."/>
            <person name="Sommer R.J."/>
        </authorList>
    </citation>
    <scope>NUCLEOTIDE SEQUENCE</scope>
    <source>
        <strain evidence="8">RS0144</strain>
    </source>
</reference>
<dbReference type="PANTHER" id="PTHR12270:SF25">
    <property type="entry name" value="GLYCOSYLTRANSFERASE-LIKE PROTEIN LARGE"/>
    <property type="match status" value="1"/>
</dbReference>
<name>A0AAV5UL15_9BILA</name>
<dbReference type="EMBL" id="BTSX01000006">
    <property type="protein sequence ID" value="GMT07672.1"/>
    <property type="molecule type" value="Genomic_DNA"/>
</dbReference>
<dbReference type="GO" id="GO:0035269">
    <property type="term" value="P:protein O-linked glycosylation via mannose"/>
    <property type="evidence" value="ECO:0007669"/>
    <property type="project" value="TreeGrafter"/>
</dbReference>
<feature type="non-terminal residue" evidence="8">
    <location>
        <position position="285"/>
    </location>
</feature>
<keyword evidence="4" id="KW-1133">Transmembrane helix</keyword>
<evidence type="ECO:0000256" key="5">
    <source>
        <dbReference type="ARBA" id="ARBA00023034"/>
    </source>
</evidence>
<sequence length="285" mass="32934">TIHIVLLVADSQNPRKSGISVCDRVETLLKSILVFYSGNLHVHILTNTGSGKVLTTLFRTWQLTRVRTSFYNVEDDQKSLDWVKSTHKVSGYGQLKYIIPEILPHYVEQAIFIDTDMLVLEDLSILHSYFAEMDERGIMFATTGDLYPRKDLEKSFGKGASRRSVNSGMVLYNMKAMRAGNWSRIWRETGVMIMNKLDILKCPQDLLAAVAILRPDIYLRLPCTYNFQIGEYALPWECIKNKSHLWKAKIPHWTGKRKYYDTAGYASSLSRVYRCFQMMDGYEFE</sequence>
<evidence type="ECO:0000256" key="1">
    <source>
        <dbReference type="ARBA" id="ARBA00004323"/>
    </source>
</evidence>
<dbReference type="AlphaFoldDB" id="A0AAV5UL15"/>
<dbReference type="SUPFAM" id="SSF53448">
    <property type="entry name" value="Nucleotide-diphospho-sugar transferases"/>
    <property type="match status" value="1"/>
</dbReference>
<dbReference type="PANTHER" id="PTHR12270">
    <property type="entry name" value="GLYCOSYLTRANSFERASE-RELATED"/>
    <property type="match status" value="1"/>
</dbReference>
<keyword evidence="2" id="KW-0812">Transmembrane</keyword>
<dbReference type="InterPro" id="IPR002495">
    <property type="entry name" value="Glyco_trans_8"/>
</dbReference>
<gene>
    <name evidence="8" type="ORF">PENTCL1PPCAC_29846</name>
</gene>
<dbReference type="Gene3D" id="3.90.550.10">
    <property type="entry name" value="Spore Coat Polysaccharide Biosynthesis Protein SpsA, Chain A"/>
    <property type="match status" value="1"/>
</dbReference>
<dbReference type="Pfam" id="PF01501">
    <property type="entry name" value="Glyco_transf_8"/>
    <property type="match status" value="1"/>
</dbReference>
<keyword evidence="7" id="KW-0325">Glycoprotein</keyword>
<evidence type="ECO:0000256" key="3">
    <source>
        <dbReference type="ARBA" id="ARBA00022968"/>
    </source>
</evidence>
<evidence type="ECO:0008006" key="10">
    <source>
        <dbReference type="Google" id="ProtNLM"/>
    </source>
</evidence>
<proteinExistence type="predicted"/>
<organism evidence="8 9">
    <name type="scientific">Pristionchus entomophagus</name>
    <dbReference type="NCBI Taxonomy" id="358040"/>
    <lineage>
        <taxon>Eukaryota</taxon>
        <taxon>Metazoa</taxon>
        <taxon>Ecdysozoa</taxon>
        <taxon>Nematoda</taxon>
        <taxon>Chromadorea</taxon>
        <taxon>Rhabditida</taxon>
        <taxon>Rhabditina</taxon>
        <taxon>Diplogasteromorpha</taxon>
        <taxon>Diplogasteroidea</taxon>
        <taxon>Neodiplogasteridae</taxon>
        <taxon>Pristionchus</taxon>
    </lineage>
</organism>
<feature type="non-terminal residue" evidence="8">
    <location>
        <position position="1"/>
    </location>
</feature>
<comment type="subcellular location">
    <subcellularLocation>
        <location evidence="1">Golgi apparatus membrane</location>
        <topology evidence="1">Single-pass type II membrane protein</topology>
    </subcellularLocation>
</comment>
<dbReference type="InterPro" id="IPR029044">
    <property type="entry name" value="Nucleotide-diphossugar_trans"/>
</dbReference>
<keyword evidence="9" id="KW-1185">Reference proteome</keyword>
<evidence type="ECO:0000256" key="6">
    <source>
        <dbReference type="ARBA" id="ARBA00023136"/>
    </source>
</evidence>
<evidence type="ECO:0000313" key="9">
    <source>
        <dbReference type="Proteomes" id="UP001432027"/>
    </source>
</evidence>
<protein>
    <recommendedName>
        <fullName evidence="10">Glycosyltransferase family 8 protein</fullName>
    </recommendedName>
</protein>
<dbReference type="Proteomes" id="UP001432027">
    <property type="component" value="Unassembled WGS sequence"/>
</dbReference>
<comment type="caution">
    <text evidence="8">The sequence shown here is derived from an EMBL/GenBank/DDBJ whole genome shotgun (WGS) entry which is preliminary data.</text>
</comment>
<dbReference type="GO" id="GO:0015020">
    <property type="term" value="F:glucuronosyltransferase activity"/>
    <property type="evidence" value="ECO:0007669"/>
    <property type="project" value="TreeGrafter"/>
</dbReference>
<dbReference type="GO" id="GO:0042285">
    <property type="term" value="F:xylosyltransferase activity"/>
    <property type="evidence" value="ECO:0007669"/>
    <property type="project" value="TreeGrafter"/>
</dbReference>
<keyword evidence="3" id="KW-0735">Signal-anchor</keyword>
<keyword evidence="6" id="KW-0472">Membrane</keyword>
<evidence type="ECO:0000256" key="2">
    <source>
        <dbReference type="ARBA" id="ARBA00022692"/>
    </source>
</evidence>
<dbReference type="InterPro" id="IPR051292">
    <property type="entry name" value="Xyl/GlcA_transferase"/>
</dbReference>
<evidence type="ECO:0000256" key="4">
    <source>
        <dbReference type="ARBA" id="ARBA00022989"/>
    </source>
</evidence>
<accession>A0AAV5UL15</accession>
<dbReference type="GO" id="GO:0000139">
    <property type="term" value="C:Golgi membrane"/>
    <property type="evidence" value="ECO:0007669"/>
    <property type="project" value="UniProtKB-SubCell"/>
</dbReference>